<dbReference type="Pfam" id="PF01294">
    <property type="entry name" value="Ribosomal_L13e"/>
    <property type="match status" value="1"/>
</dbReference>
<gene>
    <name evidence="4" type="ORF">ACHAWU_003941</name>
</gene>
<evidence type="ECO:0000256" key="3">
    <source>
        <dbReference type="ARBA" id="ARBA00023274"/>
    </source>
</evidence>
<dbReference type="GO" id="GO:0005840">
    <property type="term" value="C:ribosome"/>
    <property type="evidence" value="ECO:0007669"/>
    <property type="project" value="UniProtKB-KW"/>
</dbReference>
<evidence type="ECO:0000313" key="4">
    <source>
        <dbReference type="EMBL" id="KAL3764129.1"/>
    </source>
</evidence>
<organism evidence="4 5">
    <name type="scientific">Discostella pseudostelligera</name>
    <dbReference type="NCBI Taxonomy" id="259834"/>
    <lineage>
        <taxon>Eukaryota</taxon>
        <taxon>Sar</taxon>
        <taxon>Stramenopiles</taxon>
        <taxon>Ochrophyta</taxon>
        <taxon>Bacillariophyta</taxon>
        <taxon>Coscinodiscophyceae</taxon>
        <taxon>Thalassiosirophycidae</taxon>
        <taxon>Stephanodiscales</taxon>
        <taxon>Stephanodiscaceae</taxon>
        <taxon>Discostella</taxon>
    </lineage>
</organism>
<dbReference type="InterPro" id="IPR001380">
    <property type="entry name" value="Ribosomal_eL13"/>
</dbReference>
<keyword evidence="5" id="KW-1185">Reference proteome</keyword>
<dbReference type="Proteomes" id="UP001530293">
    <property type="component" value="Unassembled WGS sequence"/>
</dbReference>
<name>A0ABD3MML5_9STRA</name>
<keyword evidence="3" id="KW-0687">Ribonucleoprotein</keyword>
<reference evidence="4 5" key="1">
    <citation type="submission" date="2024-10" db="EMBL/GenBank/DDBJ databases">
        <title>Updated reference genomes for cyclostephanoid diatoms.</title>
        <authorList>
            <person name="Roberts W.R."/>
            <person name="Alverson A.J."/>
        </authorList>
    </citation>
    <scope>NUCLEOTIDE SEQUENCE [LARGE SCALE GENOMIC DNA]</scope>
    <source>
        <strain evidence="4 5">AJA232-27</strain>
    </source>
</reference>
<evidence type="ECO:0008006" key="6">
    <source>
        <dbReference type="Google" id="ProtNLM"/>
    </source>
</evidence>
<dbReference type="HAMAP" id="MF_00499">
    <property type="entry name" value="Ribosomal_eL13"/>
    <property type="match status" value="1"/>
</dbReference>
<keyword evidence="2" id="KW-0689">Ribosomal protein</keyword>
<protein>
    <recommendedName>
        <fullName evidence="6">60S ribosomal protein L13</fullName>
    </recommendedName>
</protein>
<evidence type="ECO:0000256" key="2">
    <source>
        <dbReference type="ARBA" id="ARBA00022980"/>
    </source>
</evidence>
<dbReference type="PANTHER" id="PTHR11722:SF0">
    <property type="entry name" value="LARGE RIBOSOMAL SUBUNIT PROTEIN EL13"/>
    <property type="match status" value="1"/>
</dbReference>
<dbReference type="AlphaFoldDB" id="A0ABD3MML5"/>
<accession>A0ABD3MML5</accession>
<dbReference type="GO" id="GO:1990904">
    <property type="term" value="C:ribonucleoprotein complex"/>
    <property type="evidence" value="ECO:0007669"/>
    <property type="project" value="UniProtKB-KW"/>
</dbReference>
<comment type="similarity">
    <text evidence="1">Belongs to the eukaryotic ribosomal protein eL13 family.</text>
</comment>
<dbReference type="EMBL" id="JALLBG020000108">
    <property type="protein sequence ID" value="KAL3764129.1"/>
    <property type="molecule type" value="Genomic_DNA"/>
</dbReference>
<dbReference type="PANTHER" id="PTHR11722">
    <property type="entry name" value="60S RIBOSOMAL PROTEIN L13"/>
    <property type="match status" value="1"/>
</dbReference>
<comment type="caution">
    <text evidence="4">The sequence shown here is derived from an EMBL/GenBank/DDBJ whole genome shotgun (WGS) entry which is preliminary data.</text>
</comment>
<evidence type="ECO:0000256" key="1">
    <source>
        <dbReference type="ARBA" id="ARBA00005640"/>
    </source>
</evidence>
<evidence type="ECO:0000313" key="5">
    <source>
        <dbReference type="Proteomes" id="UP001530293"/>
    </source>
</evidence>
<sequence>MVKHNNIIPNIHCGKKYCESSRGPLKVRLTLNQAGKKKSRRLARAAKAAKIAPRPLQLLRPAVHCPTQRYSAKVRLGKGFTIEELKAAGLTAQYARTVGIAVDHRRTNRCAESLAANLARLEEYKSKLIVFPKKRLSKVKKGDSTAEECKAATQLKGTVLPLAGPSKDIVMADVPSQEVGAYTAMRIARKETKVAGYRIAVINRKDK</sequence>
<proteinExistence type="inferred from homology"/>